<reference evidence="4" key="1">
    <citation type="submission" date="2020-07" db="EMBL/GenBank/DDBJ databases">
        <title>Huge and variable diversity of episymbiotic CPR bacteria and DPANN archaea in groundwater ecosystems.</title>
        <authorList>
            <person name="He C.Y."/>
            <person name="Keren R."/>
            <person name="Whittaker M."/>
            <person name="Farag I.F."/>
            <person name="Doudna J."/>
            <person name="Cate J.H.D."/>
            <person name="Banfield J.F."/>
        </authorList>
    </citation>
    <scope>NUCLEOTIDE SEQUENCE</scope>
    <source>
        <strain evidence="4">NC_groundwater_928_Pr1_S-0.2um_72_17</strain>
    </source>
</reference>
<dbReference type="EMBL" id="JACQAY010000029">
    <property type="protein sequence ID" value="MBI3538817.1"/>
    <property type="molecule type" value="Genomic_DNA"/>
</dbReference>
<proteinExistence type="predicted"/>
<evidence type="ECO:0000259" key="3">
    <source>
        <dbReference type="PROSITE" id="PS50110"/>
    </source>
</evidence>
<evidence type="ECO:0000313" key="5">
    <source>
        <dbReference type="Proteomes" id="UP000807850"/>
    </source>
</evidence>
<dbReference type="Proteomes" id="UP000807850">
    <property type="component" value="Unassembled WGS sequence"/>
</dbReference>
<dbReference type="AlphaFoldDB" id="A0A9D6L8F4"/>
<dbReference type="GO" id="GO:0000160">
    <property type="term" value="P:phosphorelay signal transduction system"/>
    <property type="evidence" value="ECO:0007669"/>
    <property type="project" value="InterPro"/>
</dbReference>
<dbReference type="CDD" id="cd00156">
    <property type="entry name" value="REC"/>
    <property type="match status" value="1"/>
</dbReference>
<feature type="modified residue" description="4-aspartylphosphate" evidence="2">
    <location>
        <position position="74"/>
    </location>
</feature>
<sequence length="164" mass="17762">MSAMEGLLLHRNPGGAVGRSATWVLVVDDEVVVRDLLERFLVLEGYKVMSAADGLEAVRLFQAHPGTFQAAILDVLMPRMDGRDTFYALRQVDPMLPVLIMSGFAPGERADEIIGRPGTNFIHKPFVLGDVLLRLEQLLAQRGGTAAPPAAAPTTTLRLEGITD</sequence>
<dbReference type="SUPFAM" id="SSF52172">
    <property type="entry name" value="CheY-like"/>
    <property type="match status" value="1"/>
</dbReference>
<dbReference type="SMART" id="SM00448">
    <property type="entry name" value="REC"/>
    <property type="match status" value="1"/>
</dbReference>
<comment type="caution">
    <text evidence="4">The sequence shown here is derived from an EMBL/GenBank/DDBJ whole genome shotgun (WGS) entry which is preliminary data.</text>
</comment>
<keyword evidence="1 2" id="KW-0597">Phosphoprotein</keyword>
<dbReference type="Gene3D" id="3.40.50.2300">
    <property type="match status" value="1"/>
</dbReference>
<dbReference type="InterPro" id="IPR011006">
    <property type="entry name" value="CheY-like_superfamily"/>
</dbReference>
<dbReference type="PANTHER" id="PTHR44591">
    <property type="entry name" value="STRESS RESPONSE REGULATOR PROTEIN 1"/>
    <property type="match status" value="1"/>
</dbReference>
<dbReference type="InterPro" id="IPR001789">
    <property type="entry name" value="Sig_transdc_resp-reg_receiver"/>
</dbReference>
<dbReference type="InterPro" id="IPR050595">
    <property type="entry name" value="Bact_response_regulator"/>
</dbReference>
<dbReference type="PROSITE" id="PS50110">
    <property type="entry name" value="RESPONSE_REGULATORY"/>
    <property type="match status" value="1"/>
</dbReference>
<gene>
    <name evidence="4" type="ORF">HY076_00890</name>
</gene>
<organism evidence="4 5">
    <name type="scientific">Eiseniibacteriota bacterium</name>
    <dbReference type="NCBI Taxonomy" id="2212470"/>
    <lineage>
        <taxon>Bacteria</taxon>
        <taxon>Candidatus Eiseniibacteriota</taxon>
    </lineage>
</organism>
<accession>A0A9D6L8F4</accession>
<protein>
    <submittedName>
        <fullName evidence="4">Response regulator</fullName>
    </submittedName>
</protein>
<evidence type="ECO:0000256" key="1">
    <source>
        <dbReference type="ARBA" id="ARBA00022553"/>
    </source>
</evidence>
<dbReference type="Pfam" id="PF00072">
    <property type="entry name" value="Response_reg"/>
    <property type="match status" value="1"/>
</dbReference>
<evidence type="ECO:0000313" key="4">
    <source>
        <dbReference type="EMBL" id="MBI3538817.1"/>
    </source>
</evidence>
<dbReference type="PANTHER" id="PTHR44591:SF3">
    <property type="entry name" value="RESPONSE REGULATORY DOMAIN-CONTAINING PROTEIN"/>
    <property type="match status" value="1"/>
</dbReference>
<feature type="domain" description="Response regulatory" evidence="3">
    <location>
        <begin position="23"/>
        <end position="139"/>
    </location>
</feature>
<evidence type="ECO:0000256" key="2">
    <source>
        <dbReference type="PROSITE-ProRule" id="PRU00169"/>
    </source>
</evidence>
<name>A0A9D6L8F4_UNCEI</name>